<evidence type="ECO:0000313" key="3">
    <source>
        <dbReference type="Proteomes" id="UP001417504"/>
    </source>
</evidence>
<feature type="compositionally biased region" description="Polar residues" evidence="1">
    <location>
        <begin position="99"/>
        <end position="116"/>
    </location>
</feature>
<feature type="region of interest" description="Disordered" evidence="1">
    <location>
        <begin position="79"/>
        <end position="116"/>
    </location>
</feature>
<evidence type="ECO:0000256" key="1">
    <source>
        <dbReference type="SAM" id="MobiDB-lite"/>
    </source>
</evidence>
<organism evidence="2 3">
    <name type="scientific">Stephania japonica</name>
    <dbReference type="NCBI Taxonomy" id="461633"/>
    <lineage>
        <taxon>Eukaryota</taxon>
        <taxon>Viridiplantae</taxon>
        <taxon>Streptophyta</taxon>
        <taxon>Embryophyta</taxon>
        <taxon>Tracheophyta</taxon>
        <taxon>Spermatophyta</taxon>
        <taxon>Magnoliopsida</taxon>
        <taxon>Ranunculales</taxon>
        <taxon>Menispermaceae</taxon>
        <taxon>Menispermoideae</taxon>
        <taxon>Cissampelideae</taxon>
        <taxon>Stephania</taxon>
    </lineage>
</organism>
<evidence type="ECO:0000313" key="2">
    <source>
        <dbReference type="EMBL" id="KAK9155250.1"/>
    </source>
</evidence>
<dbReference type="AlphaFoldDB" id="A0AAP0KQ14"/>
<name>A0AAP0KQ14_9MAGN</name>
<protein>
    <submittedName>
        <fullName evidence="2">Uncharacterized protein</fullName>
    </submittedName>
</protein>
<accession>A0AAP0KQ14</accession>
<sequence>MNANLKLIFGIPKLYQVVENLWGHVLEFQSDTESRIDRSSQATVSLEDRLTTQEAQMTEVLQILQDQGIAISAMAASLTAEPPERQRPYPRLHEINGRQGFTSVKRQTRQSSGAPR</sequence>
<keyword evidence="3" id="KW-1185">Reference proteome</keyword>
<gene>
    <name evidence="2" type="ORF">Sjap_002730</name>
</gene>
<reference evidence="2 3" key="1">
    <citation type="submission" date="2024-01" db="EMBL/GenBank/DDBJ databases">
        <title>Genome assemblies of Stephania.</title>
        <authorList>
            <person name="Yang L."/>
        </authorList>
    </citation>
    <scope>NUCLEOTIDE SEQUENCE [LARGE SCALE GENOMIC DNA]</scope>
    <source>
        <strain evidence="2">QJT</strain>
        <tissue evidence="2">Leaf</tissue>
    </source>
</reference>
<dbReference type="EMBL" id="JBBNAE010000001">
    <property type="protein sequence ID" value="KAK9155250.1"/>
    <property type="molecule type" value="Genomic_DNA"/>
</dbReference>
<comment type="caution">
    <text evidence="2">The sequence shown here is derived from an EMBL/GenBank/DDBJ whole genome shotgun (WGS) entry which is preliminary data.</text>
</comment>
<feature type="compositionally biased region" description="Basic and acidic residues" evidence="1">
    <location>
        <begin position="82"/>
        <end position="96"/>
    </location>
</feature>
<proteinExistence type="predicted"/>
<dbReference type="Proteomes" id="UP001417504">
    <property type="component" value="Unassembled WGS sequence"/>
</dbReference>